<dbReference type="Proteomes" id="UP000228711">
    <property type="component" value="Unassembled WGS sequence"/>
</dbReference>
<dbReference type="AlphaFoldDB" id="A0A2H0YSK6"/>
<name>A0A2H0YSK6_9BACT</name>
<dbReference type="EMBL" id="PEXV01000100">
    <property type="protein sequence ID" value="PIS41475.1"/>
    <property type="molecule type" value="Genomic_DNA"/>
</dbReference>
<reference evidence="2" key="1">
    <citation type="submission" date="2017-09" db="EMBL/GenBank/DDBJ databases">
        <title>Depth-based differentiation of microbial function through sediment-hosted aquifers and enrichment of novel symbionts in the deep terrestrial subsurface.</title>
        <authorList>
            <person name="Probst A.J."/>
            <person name="Ladd B."/>
            <person name="Jarett J.K."/>
            <person name="Geller-Mcgrath D.E."/>
            <person name="Sieber C.M.K."/>
            <person name="Emerson J.B."/>
            <person name="Anantharaman K."/>
            <person name="Thomas B.C."/>
            <person name="Malmstrom R."/>
            <person name="Stieglmeier M."/>
            <person name="Klingl A."/>
            <person name="Woyke T."/>
            <person name="Ryan C.M."/>
            <person name="Banfield J.F."/>
        </authorList>
    </citation>
    <scope>NUCLEOTIDE SEQUENCE [LARGE SCALE GENOMIC DNA]</scope>
</reference>
<feature type="non-terminal residue" evidence="1">
    <location>
        <position position="217"/>
    </location>
</feature>
<proteinExistence type="predicted"/>
<evidence type="ECO:0000313" key="2">
    <source>
        <dbReference type="Proteomes" id="UP000228711"/>
    </source>
</evidence>
<organism evidence="1 2">
    <name type="scientific">Candidatus Kerfeldbacteria bacterium CG08_land_8_20_14_0_20_42_7</name>
    <dbReference type="NCBI Taxonomy" id="2014245"/>
    <lineage>
        <taxon>Bacteria</taxon>
        <taxon>Candidatus Kerfeldiibacteriota</taxon>
    </lineage>
</organism>
<evidence type="ECO:0000313" key="1">
    <source>
        <dbReference type="EMBL" id="PIS41475.1"/>
    </source>
</evidence>
<gene>
    <name evidence="1" type="ORF">COT25_02935</name>
</gene>
<sequence>MEASNFSQERGYNFSFKGSTLKLFREGIGLYTDMIKKWQKPSNKKIEEILDQNERLAKWLERKIVEEDSDWKLVDCYNITGKTIQILKSTLPYLRKIKEAERFELKEENPPEEAFEGIDSEIQLIDEAIAIKGFDQIPDLPLMGDLTSENQDVSKQSKKIIKTLKSNDYWIRSSIDGKDEHLFIGKRDKTKEKVHLIFDRETGEIRIDRKDLPPDKL</sequence>
<accession>A0A2H0YSK6</accession>
<comment type="caution">
    <text evidence="1">The sequence shown here is derived from an EMBL/GenBank/DDBJ whole genome shotgun (WGS) entry which is preliminary data.</text>
</comment>
<protein>
    <submittedName>
        <fullName evidence="1">Uncharacterized protein</fullName>
    </submittedName>
</protein>